<dbReference type="InterPro" id="IPR012910">
    <property type="entry name" value="Plug_dom"/>
</dbReference>
<keyword evidence="1" id="KW-0812">Transmembrane</keyword>
<reference evidence="3 4" key="2">
    <citation type="submission" date="2016-06" db="EMBL/GenBank/DDBJ databases">
        <title>Pedobacter psychrophilus sp. nov., isolated from Antarctic fragmentary rock.</title>
        <authorList>
            <person name="Svec P."/>
        </authorList>
    </citation>
    <scope>NUCLEOTIDE SEQUENCE [LARGE SCALE GENOMIC DNA]</scope>
    <source>
        <strain evidence="3 4">CCM 8644</strain>
    </source>
</reference>
<dbReference type="FunFam" id="2.170.130.10:FF:000003">
    <property type="entry name" value="SusC/RagA family TonB-linked outer membrane protein"/>
    <property type="match status" value="1"/>
</dbReference>
<reference evidence="3 4" key="1">
    <citation type="submission" date="2016-04" db="EMBL/GenBank/DDBJ databases">
        <authorList>
            <person name="Evans L.H."/>
            <person name="Alamgir A."/>
            <person name="Owens N."/>
            <person name="Weber N.D."/>
            <person name="Virtaneva K."/>
            <person name="Barbian K."/>
            <person name="Babar A."/>
            <person name="Rosenke K."/>
        </authorList>
    </citation>
    <scope>NUCLEOTIDE SEQUENCE [LARGE SCALE GENOMIC DNA]</scope>
    <source>
        <strain evidence="3 4">CCM 8644</strain>
    </source>
</reference>
<keyword evidence="1" id="KW-0998">Cell outer membrane</keyword>
<organism evidence="3 4">
    <name type="scientific">Pedobacter psychrophilus</name>
    <dbReference type="NCBI Taxonomy" id="1826909"/>
    <lineage>
        <taxon>Bacteria</taxon>
        <taxon>Pseudomonadati</taxon>
        <taxon>Bacteroidota</taxon>
        <taxon>Sphingobacteriia</taxon>
        <taxon>Sphingobacteriales</taxon>
        <taxon>Sphingobacteriaceae</taxon>
        <taxon>Pedobacter</taxon>
    </lineage>
</organism>
<dbReference type="SUPFAM" id="SSF56935">
    <property type="entry name" value="Porins"/>
    <property type="match status" value="1"/>
</dbReference>
<sequence length="1085" mass="120312">MRFKQKLFVTAIAKIKMVVMQTFFLLFLINFAKADNRLNFSESYRSSNTKNIKNLNLSKLVYQPKGTADITVTGTIVDEFGLSIPGVNVSEKNTKNVTSTDVNGKFSIRVKDENAILLISSVGFSAKEIRVGTQNVFKITLSSSINELQDVVVVGYGTQSKPTVTGSVSTITTKQLTQSPVANISNSLVGRLPGLFATQTSGEPGADGSRLRIRGVGTFNGDADPLVLVDGIQVENFNNIDPNEIESLSILKDASSTAVYGIRGANGVIIITTKRGVSGKPQINYTFNYASNSFTDLRKSMNSFDYASSWNKGIELDRYVTQSNTPLRFTPEELEKYRTGSDPVFFPNTDWYDLMLRNSSGQSQHNVNVRGGQDKVKYFISAGFFDQSGLFTDFTYLTQKFDANNNFKRYNFRSNFNFDVSKDLKISLDVSAQTENRKLNNSQGGTSRTIGDIGRAAPLSGPGIVDGKIVEIGQGQNNPLVAFLTNAGSGGIRREYRNNLNGTIKADYLLNRITKGLGVHGEVSLQTFNSQSITNTITTPTFRAQEIPGGYVLQPLAEATTFQFLTSGGNRRSTFGKLSIDYNRSFGNHNVTGLLLYDQQKNYNAPNLQFSEIPRGYQSAVARTTYNYKRKYLAEFNGAYNGTENFAPGKRFGFFPAGSIGWIPSEESFFKKNKYISFLKFRASYGVVGNDQIGGNRFLFRPTSYSDVGNTYRFGAGSAVGTYVGFPGVREGISGNPNITWERANKANLAVETYLIDEKIKIVAELFSENRNSILAQPQTFLNFSGFRQPPANLGRMSNKGFELDASFNDRIGDNFDYRISGNFSFARNKVLFRDEVNNPLTPYRLTTGQRLGQFYGLVADGLFNTWDEVNDANRPVYENRPRIQPGDIRYKDINGDGVINADDNVPIGYSTTPEKTYGFTLFSRYKSLDISVLFQGVGNVSIAYTGFQRSFGWTSAVPQGTADYLIESWTPERFAQGLPINFPRLSAGTSNSPNNPSFGNSSYFIADASYLRLKNVELGYTLNPKLVKRLGLSSMRFFFTANNLFTWSSVFQGIDPENNITRPDSNEEPYPLTRTINAGINVNF</sequence>
<gene>
    <name evidence="3" type="ORF">A5893_13160</name>
</gene>
<evidence type="ECO:0000259" key="2">
    <source>
        <dbReference type="Pfam" id="PF07715"/>
    </source>
</evidence>
<dbReference type="RefSeq" id="WP_068823133.1">
    <property type="nucleotide sequence ID" value="NZ_LWHJ01000029.1"/>
</dbReference>
<proteinExistence type="inferred from homology"/>
<evidence type="ECO:0000313" key="4">
    <source>
        <dbReference type="Proteomes" id="UP000078459"/>
    </source>
</evidence>
<dbReference type="AlphaFoldDB" id="A0A179DD61"/>
<dbReference type="PROSITE" id="PS52016">
    <property type="entry name" value="TONB_DEPENDENT_REC_3"/>
    <property type="match status" value="1"/>
</dbReference>
<dbReference type="InterPro" id="IPR008969">
    <property type="entry name" value="CarboxyPept-like_regulatory"/>
</dbReference>
<comment type="caution">
    <text evidence="3">The sequence shown here is derived from an EMBL/GenBank/DDBJ whole genome shotgun (WGS) entry which is preliminary data.</text>
</comment>
<dbReference type="Gene3D" id="2.170.130.10">
    <property type="entry name" value="TonB-dependent receptor, plug domain"/>
    <property type="match status" value="1"/>
</dbReference>
<protein>
    <recommendedName>
        <fullName evidence="2">TonB-dependent receptor plug domain-containing protein</fullName>
    </recommendedName>
</protein>
<dbReference type="InterPro" id="IPR023997">
    <property type="entry name" value="TonB-dep_OMP_SusC/RagA_CS"/>
</dbReference>
<keyword evidence="1" id="KW-0813">Transport</keyword>
<keyword evidence="4" id="KW-1185">Reference proteome</keyword>
<accession>A0A179DD61</accession>
<dbReference type="Pfam" id="PF13715">
    <property type="entry name" value="CarbopepD_reg_2"/>
    <property type="match status" value="1"/>
</dbReference>
<dbReference type="STRING" id="1826909.A5893_13160"/>
<dbReference type="SUPFAM" id="SSF49464">
    <property type="entry name" value="Carboxypeptidase regulatory domain-like"/>
    <property type="match status" value="1"/>
</dbReference>
<dbReference type="NCBIfam" id="TIGR04057">
    <property type="entry name" value="SusC_RagA_signa"/>
    <property type="match status" value="1"/>
</dbReference>
<comment type="similarity">
    <text evidence="1">Belongs to the TonB-dependent receptor family.</text>
</comment>
<keyword evidence="1" id="KW-0472">Membrane</keyword>
<comment type="subcellular location">
    <subcellularLocation>
        <location evidence="1">Cell outer membrane</location>
        <topology evidence="1">Multi-pass membrane protein</topology>
    </subcellularLocation>
</comment>
<evidence type="ECO:0000256" key="1">
    <source>
        <dbReference type="PROSITE-ProRule" id="PRU01360"/>
    </source>
</evidence>
<dbReference type="Proteomes" id="UP000078459">
    <property type="component" value="Unassembled WGS sequence"/>
</dbReference>
<name>A0A179DD61_9SPHI</name>
<dbReference type="GO" id="GO:0009279">
    <property type="term" value="C:cell outer membrane"/>
    <property type="evidence" value="ECO:0007669"/>
    <property type="project" value="UniProtKB-SubCell"/>
</dbReference>
<dbReference type="Pfam" id="PF07715">
    <property type="entry name" value="Plug"/>
    <property type="match status" value="1"/>
</dbReference>
<dbReference type="InterPro" id="IPR023996">
    <property type="entry name" value="TonB-dep_OMP_SusC/RagA"/>
</dbReference>
<dbReference type="EMBL" id="LWHJ01000029">
    <property type="protein sequence ID" value="OAQ38981.1"/>
    <property type="molecule type" value="Genomic_DNA"/>
</dbReference>
<feature type="domain" description="TonB-dependent receptor plug" evidence="2">
    <location>
        <begin position="163"/>
        <end position="268"/>
    </location>
</feature>
<dbReference type="NCBIfam" id="TIGR04056">
    <property type="entry name" value="OMP_RagA_SusC"/>
    <property type="match status" value="1"/>
</dbReference>
<evidence type="ECO:0000313" key="3">
    <source>
        <dbReference type="EMBL" id="OAQ38981.1"/>
    </source>
</evidence>
<dbReference type="InterPro" id="IPR037066">
    <property type="entry name" value="Plug_dom_sf"/>
</dbReference>
<keyword evidence="1" id="KW-1134">Transmembrane beta strand</keyword>
<dbReference type="OrthoDB" id="9768177at2"/>
<dbReference type="InterPro" id="IPR039426">
    <property type="entry name" value="TonB-dep_rcpt-like"/>
</dbReference>